<dbReference type="RefSeq" id="WP_273940042.1">
    <property type="nucleotide sequence ID" value="NZ_CP097263.1"/>
</dbReference>
<accession>A0ABV6MTN6</accession>
<keyword evidence="3" id="KW-1185">Reference proteome</keyword>
<gene>
    <name evidence="2" type="ORF">ACFFH7_18480</name>
</gene>
<protein>
    <submittedName>
        <fullName evidence="2">Uncharacterized protein</fullName>
    </submittedName>
</protein>
<comment type="caution">
    <text evidence="2">The sequence shown here is derived from an EMBL/GenBank/DDBJ whole genome shotgun (WGS) entry which is preliminary data.</text>
</comment>
<organism evidence="2 3">
    <name type="scientific">Kutzneria chonburiensis</name>
    <dbReference type="NCBI Taxonomy" id="1483604"/>
    <lineage>
        <taxon>Bacteria</taxon>
        <taxon>Bacillati</taxon>
        <taxon>Actinomycetota</taxon>
        <taxon>Actinomycetes</taxon>
        <taxon>Pseudonocardiales</taxon>
        <taxon>Pseudonocardiaceae</taxon>
        <taxon>Kutzneria</taxon>
    </lineage>
</organism>
<proteinExistence type="predicted"/>
<sequence>MRQHENVTTTEDIANPTRGTADEPRAETDPIDSDRTDDRADFDRTDTGRTGTEDRLYDQDHLSGDRITEVDETARPSDTTLTGQKQPTDRPDAAADVLFDEADATRFRTRWSEVQAGFVDDPKRAVQDADVLVAELMQSVASAFSQRKHLLEEQWQQGSHAETEDLRLALRGYRSFLDQLLAR</sequence>
<name>A0ABV6MTN6_9PSEU</name>
<evidence type="ECO:0000313" key="2">
    <source>
        <dbReference type="EMBL" id="MFC0543494.1"/>
    </source>
</evidence>
<feature type="compositionally biased region" description="Basic and acidic residues" evidence="1">
    <location>
        <begin position="20"/>
        <end position="75"/>
    </location>
</feature>
<feature type="compositionally biased region" description="Polar residues" evidence="1">
    <location>
        <begin position="76"/>
        <end position="86"/>
    </location>
</feature>
<dbReference type="EMBL" id="JBHLUD010000006">
    <property type="protein sequence ID" value="MFC0543494.1"/>
    <property type="molecule type" value="Genomic_DNA"/>
</dbReference>
<evidence type="ECO:0000256" key="1">
    <source>
        <dbReference type="SAM" id="MobiDB-lite"/>
    </source>
</evidence>
<feature type="region of interest" description="Disordered" evidence="1">
    <location>
        <begin position="1"/>
        <end position="91"/>
    </location>
</feature>
<feature type="compositionally biased region" description="Polar residues" evidence="1">
    <location>
        <begin position="1"/>
        <end position="12"/>
    </location>
</feature>
<reference evidence="2 3" key="1">
    <citation type="submission" date="2024-09" db="EMBL/GenBank/DDBJ databases">
        <authorList>
            <person name="Sun Q."/>
            <person name="Mori K."/>
        </authorList>
    </citation>
    <scope>NUCLEOTIDE SEQUENCE [LARGE SCALE GENOMIC DNA]</scope>
    <source>
        <strain evidence="2 3">TBRC 1432</strain>
    </source>
</reference>
<evidence type="ECO:0000313" key="3">
    <source>
        <dbReference type="Proteomes" id="UP001589810"/>
    </source>
</evidence>
<dbReference type="Proteomes" id="UP001589810">
    <property type="component" value="Unassembled WGS sequence"/>
</dbReference>